<accession>A0ABW3K646</accession>
<sequence length="483" mass="56019">METKKSDLIRAFVKGGILSPADLLKIMDISQDLGNGFVLFGSRQDIMFPSNGADEKMIDHAFRDIHFDYELGSDQSVYQNIVSSYIAVNVVETTNWVKEDTYHFVIDNFDYKPKIKINIVDPVQSIVPLFTGELNFIASREENYWYLYIRDPRKGNIVESWPKLIFSQDVAKVSKALEELILNFQPFGIDELFVILQGKMRINYRAIAEKLKYPDSTFPYYEGLNAMLNNQYWLGLYWRNNQYDIDFMSAACRLCQETNVGKINIIPWKAFIIKGIKASDRIRWEKLMGKFGINGRHSSLELNWHLPVIDADALELKRFLVRELDQQDISTHGLTFTIKMKRDSFLFTSIVIERNKSLEASERYNILYAKDFNPNKIAYLTYARDVKKEIIPALLIELSKMYYRQLNPEREKQAEKNKEEKTGTVASSYQCSNCLSIYDKRYGDALANIPPGISFEDLPESYTCHVCDTPKKYFVPMTISVKT</sequence>
<protein>
    <submittedName>
        <fullName evidence="7">Rubredoxin</fullName>
    </submittedName>
</protein>
<dbReference type="SUPFAM" id="SSF57802">
    <property type="entry name" value="Rubredoxin-like"/>
    <property type="match status" value="1"/>
</dbReference>
<dbReference type="InterPro" id="IPR050526">
    <property type="entry name" value="Rubredoxin_ET"/>
</dbReference>
<evidence type="ECO:0000256" key="1">
    <source>
        <dbReference type="ARBA" id="ARBA00001965"/>
    </source>
</evidence>
<dbReference type="InterPro" id="IPR036136">
    <property type="entry name" value="Nit/Sulf_reduc_fer-like_dom_sf"/>
</dbReference>
<dbReference type="Pfam" id="PF00301">
    <property type="entry name" value="Rubredoxin"/>
    <property type="match status" value="1"/>
</dbReference>
<dbReference type="PROSITE" id="PS50903">
    <property type="entry name" value="RUBREDOXIN_LIKE"/>
    <property type="match status" value="1"/>
</dbReference>
<reference evidence="8" key="1">
    <citation type="journal article" date="2019" name="Int. J. Syst. Evol. Microbiol.">
        <title>The Global Catalogue of Microorganisms (GCM) 10K type strain sequencing project: providing services to taxonomists for standard genome sequencing and annotation.</title>
        <authorList>
            <consortium name="The Broad Institute Genomics Platform"/>
            <consortium name="The Broad Institute Genome Sequencing Center for Infectious Disease"/>
            <person name="Wu L."/>
            <person name="Ma J."/>
        </authorList>
    </citation>
    <scope>NUCLEOTIDE SEQUENCE [LARGE SCALE GENOMIC DNA]</scope>
    <source>
        <strain evidence="8">CCUG 58938</strain>
    </source>
</reference>
<dbReference type="InterPro" id="IPR024935">
    <property type="entry name" value="Rubredoxin_dom"/>
</dbReference>
<comment type="caution">
    <text evidence="7">The sequence shown here is derived from an EMBL/GenBank/DDBJ whole genome shotgun (WGS) entry which is preliminary data.</text>
</comment>
<evidence type="ECO:0000256" key="5">
    <source>
        <dbReference type="ARBA" id="ARBA00023004"/>
    </source>
</evidence>
<dbReference type="CDD" id="cd00730">
    <property type="entry name" value="rubredoxin"/>
    <property type="match status" value="1"/>
</dbReference>
<organism evidence="7 8">
    <name type="scientific">Ohtaekwangia kribbensis</name>
    <dbReference type="NCBI Taxonomy" id="688913"/>
    <lineage>
        <taxon>Bacteria</taxon>
        <taxon>Pseudomonadati</taxon>
        <taxon>Bacteroidota</taxon>
        <taxon>Cytophagia</taxon>
        <taxon>Cytophagales</taxon>
        <taxon>Fulvivirgaceae</taxon>
        <taxon>Ohtaekwangia</taxon>
    </lineage>
</organism>
<dbReference type="RefSeq" id="WP_377580163.1">
    <property type="nucleotide sequence ID" value="NZ_JBHTKA010000007.1"/>
</dbReference>
<dbReference type="EMBL" id="JBHTKA010000007">
    <property type="protein sequence ID" value="MFD1000708.1"/>
    <property type="molecule type" value="Genomic_DNA"/>
</dbReference>
<dbReference type="SUPFAM" id="SSF55124">
    <property type="entry name" value="Nitrite/Sulfite reductase N-terminal domain-like"/>
    <property type="match status" value="1"/>
</dbReference>
<dbReference type="PANTHER" id="PTHR47627">
    <property type="entry name" value="RUBREDOXIN"/>
    <property type="match status" value="1"/>
</dbReference>
<evidence type="ECO:0000256" key="4">
    <source>
        <dbReference type="ARBA" id="ARBA00022982"/>
    </source>
</evidence>
<proteinExistence type="predicted"/>
<evidence type="ECO:0000313" key="7">
    <source>
        <dbReference type="EMBL" id="MFD1000708.1"/>
    </source>
</evidence>
<evidence type="ECO:0000256" key="3">
    <source>
        <dbReference type="ARBA" id="ARBA00022723"/>
    </source>
</evidence>
<dbReference type="PANTHER" id="PTHR47627:SF1">
    <property type="entry name" value="RUBREDOXIN-1-RELATED"/>
    <property type="match status" value="1"/>
</dbReference>
<evidence type="ECO:0000256" key="2">
    <source>
        <dbReference type="ARBA" id="ARBA00022448"/>
    </source>
</evidence>
<evidence type="ECO:0000313" key="8">
    <source>
        <dbReference type="Proteomes" id="UP001597112"/>
    </source>
</evidence>
<keyword evidence="3" id="KW-0479">Metal-binding</keyword>
<keyword evidence="8" id="KW-1185">Reference proteome</keyword>
<dbReference type="InterPro" id="IPR005117">
    <property type="entry name" value="NiRdtase/SiRdtase_haem-b_fer"/>
</dbReference>
<dbReference type="InterPro" id="IPR024934">
    <property type="entry name" value="Rubredoxin-like_dom"/>
</dbReference>
<name>A0ABW3K646_9BACT</name>
<keyword evidence="5" id="KW-0408">Iron</keyword>
<dbReference type="Gene3D" id="2.20.28.10">
    <property type="match status" value="1"/>
</dbReference>
<evidence type="ECO:0000259" key="6">
    <source>
        <dbReference type="PROSITE" id="PS50903"/>
    </source>
</evidence>
<dbReference type="Proteomes" id="UP001597112">
    <property type="component" value="Unassembled WGS sequence"/>
</dbReference>
<keyword evidence="4" id="KW-0249">Electron transport</keyword>
<feature type="domain" description="Rubredoxin-like" evidence="6">
    <location>
        <begin position="426"/>
        <end position="477"/>
    </location>
</feature>
<gene>
    <name evidence="7" type="ORF">ACFQ21_15385</name>
</gene>
<keyword evidence="2" id="KW-0813">Transport</keyword>
<comment type="cofactor">
    <cofactor evidence="1">
        <name>Fe(3+)</name>
        <dbReference type="ChEBI" id="CHEBI:29034"/>
    </cofactor>
</comment>
<dbReference type="Pfam" id="PF03460">
    <property type="entry name" value="NIR_SIR_ferr"/>
    <property type="match status" value="1"/>
</dbReference>